<keyword evidence="2" id="KW-1185">Reference proteome</keyword>
<protein>
    <submittedName>
        <fullName evidence="1">Uncharacterized protein</fullName>
    </submittedName>
</protein>
<dbReference type="AlphaFoldDB" id="A0A3M7RMB6"/>
<dbReference type="Proteomes" id="UP000276133">
    <property type="component" value="Unassembled WGS sequence"/>
</dbReference>
<reference evidence="1 2" key="1">
    <citation type="journal article" date="2018" name="Sci. Rep.">
        <title>Genomic signatures of local adaptation to the degree of environmental predictability in rotifers.</title>
        <authorList>
            <person name="Franch-Gras L."/>
            <person name="Hahn C."/>
            <person name="Garcia-Roger E.M."/>
            <person name="Carmona M.J."/>
            <person name="Serra M."/>
            <person name="Gomez A."/>
        </authorList>
    </citation>
    <scope>NUCLEOTIDE SEQUENCE [LARGE SCALE GENOMIC DNA]</scope>
    <source>
        <strain evidence="1">HYR1</strain>
    </source>
</reference>
<name>A0A3M7RMB6_BRAPC</name>
<proteinExistence type="predicted"/>
<organism evidence="1 2">
    <name type="scientific">Brachionus plicatilis</name>
    <name type="common">Marine rotifer</name>
    <name type="synonym">Brachionus muelleri</name>
    <dbReference type="NCBI Taxonomy" id="10195"/>
    <lineage>
        <taxon>Eukaryota</taxon>
        <taxon>Metazoa</taxon>
        <taxon>Spiralia</taxon>
        <taxon>Gnathifera</taxon>
        <taxon>Rotifera</taxon>
        <taxon>Eurotatoria</taxon>
        <taxon>Monogononta</taxon>
        <taxon>Pseudotrocha</taxon>
        <taxon>Ploima</taxon>
        <taxon>Brachionidae</taxon>
        <taxon>Brachionus</taxon>
    </lineage>
</organism>
<sequence length="112" mass="13402">MRLKLRIFNRFKTRSHRISTTNSNKFFRENKKYLLITDILKINKIAKTTLEKLHYNFANFIFVDFLSPLSANQVFLTTNLKLRILILHLNILEIHMMVQIKRAIILSNQKNN</sequence>
<gene>
    <name evidence="1" type="ORF">BpHYR1_002656</name>
</gene>
<comment type="caution">
    <text evidence="1">The sequence shown here is derived from an EMBL/GenBank/DDBJ whole genome shotgun (WGS) entry which is preliminary data.</text>
</comment>
<dbReference type="EMBL" id="REGN01003090">
    <property type="protein sequence ID" value="RNA24609.1"/>
    <property type="molecule type" value="Genomic_DNA"/>
</dbReference>
<evidence type="ECO:0000313" key="2">
    <source>
        <dbReference type="Proteomes" id="UP000276133"/>
    </source>
</evidence>
<accession>A0A3M7RMB6</accession>
<evidence type="ECO:0000313" key="1">
    <source>
        <dbReference type="EMBL" id="RNA24609.1"/>
    </source>
</evidence>